<keyword evidence="3" id="KW-1185">Reference proteome</keyword>
<proteinExistence type="predicted"/>
<accession>A0A3M0IIL3</accession>
<comment type="caution">
    <text evidence="2">The sequence shown here is derived from an EMBL/GenBank/DDBJ whole genome shotgun (WGS) entry which is preliminary data.</text>
</comment>
<name>A0A3M0IIL3_HIRRU</name>
<evidence type="ECO:0000256" key="1">
    <source>
        <dbReference type="SAM" id="MobiDB-lite"/>
    </source>
</evidence>
<sequence length="69" mass="7132">MDLVALMDRKLDSDGHQAGQQPGRKGPGGTGGHQVALVDLVALMDIRLGGGTDGHQVALVDLVALMDSR</sequence>
<gene>
    <name evidence="2" type="ORF">DUI87_35431</name>
</gene>
<dbReference type="Proteomes" id="UP000269221">
    <property type="component" value="Unassembled WGS sequence"/>
</dbReference>
<reference evidence="2 3" key="1">
    <citation type="submission" date="2018-07" db="EMBL/GenBank/DDBJ databases">
        <title>A high quality draft genome assembly of the barn swallow (H. rustica rustica).</title>
        <authorList>
            <person name="Formenti G."/>
            <person name="Chiara M."/>
            <person name="Poveda L."/>
            <person name="Francoijs K.-J."/>
            <person name="Bonisoli-Alquati A."/>
            <person name="Canova L."/>
            <person name="Gianfranceschi L."/>
            <person name="Horner D.S."/>
            <person name="Saino N."/>
        </authorList>
    </citation>
    <scope>NUCLEOTIDE SEQUENCE [LARGE SCALE GENOMIC DNA]</scope>
    <source>
        <strain evidence="2">Chelidonia</strain>
        <tissue evidence="2">Blood</tissue>
    </source>
</reference>
<dbReference type="EMBL" id="QRBI01000344">
    <property type="protein sequence ID" value="RMB88208.1"/>
    <property type="molecule type" value="Genomic_DNA"/>
</dbReference>
<feature type="region of interest" description="Disordered" evidence="1">
    <location>
        <begin position="1"/>
        <end position="32"/>
    </location>
</feature>
<organism evidence="2 3">
    <name type="scientific">Hirundo rustica rustica</name>
    <dbReference type="NCBI Taxonomy" id="333673"/>
    <lineage>
        <taxon>Eukaryota</taxon>
        <taxon>Metazoa</taxon>
        <taxon>Chordata</taxon>
        <taxon>Craniata</taxon>
        <taxon>Vertebrata</taxon>
        <taxon>Euteleostomi</taxon>
        <taxon>Archelosauria</taxon>
        <taxon>Archosauria</taxon>
        <taxon>Dinosauria</taxon>
        <taxon>Saurischia</taxon>
        <taxon>Theropoda</taxon>
        <taxon>Coelurosauria</taxon>
        <taxon>Aves</taxon>
        <taxon>Neognathae</taxon>
        <taxon>Neoaves</taxon>
        <taxon>Telluraves</taxon>
        <taxon>Australaves</taxon>
        <taxon>Passeriformes</taxon>
        <taxon>Sylvioidea</taxon>
        <taxon>Hirundinidae</taxon>
        <taxon>Hirundo</taxon>
    </lineage>
</organism>
<protein>
    <submittedName>
        <fullName evidence="2">Uncharacterized protein</fullName>
    </submittedName>
</protein>
<evidence type="ECO:0000313" key="3">
    <source>
        <dbReference type="Proteomes" id="UP000269221"/>
    </source>
</evidence>
<dbReference type="AlphaFoldDB" id="A0A3M0IIL3"/>
<evidence type="ECO:0000313" key="2">
    <source>
        <dbReference type="EMBL" id="RMB88208.1"/>
    </source>
</evidence>